<dbReference type="InterPro" id="IPR046858">
    <property type="entry name" value="ChrB_N"/>
</dbReference>
<comment type="caution">
    <text evidence="2">The sequence shown here is derived from an EMBL/GenBank/DDBJ whole genome shotgun (WGS) entry which is preliminary data.</text>
</comment>
<gene>
    <name evidence="2" type="ORF">GCM10009750_07960</name>
</gene>
<dbReference type="EMBL" id="BAAANK010000002">
    <property type="protein sequence ID" value="GAA1826914.1"/>
    <property type="molecule type" value="Genomic_DNA"/>
</dbReference>
<dbReference type="Proteomes" id="UP001501746">
    <property type="component" value="Unassembled WGS sequence"/>
</dbReference>
<name>A0ABN2MIE5_9MICO</name>
<evidence type="ECO:0000313" key="3">
    <source>
        <dbReference type="Proteomes" id="UP001501746"/>
    </source>
</evidence>
<dbReference type="Pfam" id="PF20229">
    <property type="entry name" value="ChrB_N"/>
    <property type="match status" value="1"/>
</dbReference>
<organism evidence="2 3">
    <name type="scientific">Agromyces salentinus</name>
    <dbReference type="NCBI Taxonomy" id="269421"/>
    <lineage>
        <taxon>Bacteria</taxon>
        <taxon>Bacillati</taxon>
        <taxon>Actinomycetota</taxon>
        <taxon>Actinomycetes</taxon>
        <taxon>Micrococcales</taxon>
        <taxon>Microbacteriaceae</taxon>
        <taxon>Agromyces</taxon>
    </lineage>
</organism>
<reference evidence="2 3" key="1">
    <citation type="journal article" date="2019" name="Int. J. Syst. Evol. Microbiol.">
        <title>The Global Catalogue of Microorganisms (GCM) 10K type strain sequencing project: providing services to taxonomists for standard genome sequencing and annotation.</title>
        <authorList>
            <consortium name="The Broad Institute Genomics Platform"/>
            <consortium name="The Broad Institute Genome Sequencing Center for Infectious Disease"/>
            <person name="Wu L."/>
            <person name="Ma J."/>
        </authorList>
    </citation>
    <scope>NUCLEOTIDE SEQUENCE [LARGE SCALE GENOMIC DNA]</scope>
    <source>
        <strain evidence="2 3">JCM 14323</strain>
    </source>
</reference>
<feature type="domain" description="ChrB N-terminal" evidence="1">
    <location>
        <begin position="22"/>
        <end position="102"/>
    </location>
</feature>
<proteinExistence type="predicted"/>
<keyword evidence="3" id="KW-1185">Reference proteome</keyword>
<evidence type="ECO:0000259" key="1">
    <source>
        <dbReference type="Pfam" id="PF20229"/>
    </source>
</evidence>
<sequence length="160" mass="17985">MVTNVAWLLLSYRVPREPSAPRIAVWRRLKRLGVAQLGDGLVALPADARTKEHLEWIAELVDEAGGSSSLWRAEVTGRRDEERIIADLVAARAAEYEAVIARAHEAIEPEAARVLRSLRQELRQIERRDHFPPENRELARAAVRELAERVSARATEAVVS</sequence>
<protein>
    <recommendedName>
        <fullName evidence="1">ChrB N-terminal domain-containing protein</fullName>
    </recommendedName>
</protein>
<evidence type="ECO:0000313" key="2">
    <source>
        <dbReference type="EMBL" id="GAA1826914.1"/>
    </source>
</evidence>
<accession>A0ABN2MIE5</accession>
<dbReference type="RefSeq" id="WP_157428077.1">
    <property type="nucleotide sequence ID" value="NZ_BAAANK010000002.1"/>
</dbReference>